<organism evidence="2 3">
    <name type="scientific">Truncatella angustata</name>
    <dbReference type="NCBI Taxonomy" id="152316"/>
    <lineage>
        <taxon>Eukaryota</taxon>
        <taxon>Fungi</taxon>
        <taxon>Dikarya</taxon>
        <taxon>Ascomycota</taxon>
        <taxon>Pezizomycotina</taxon>
        <taxon>Sordariomycetes</taxon>
        <taxon>Xylariomycetidae</taxon>
        <taxon>Amphisphaeriales</taxon>
        <taxon>Sporocadaceae</taxon>
        <taxon>Truncatella</taxon>
    </lineage>
</organism>
<dbReference type="EMBL" id="JAGPXC010000005">
    <property type="protein sequence ID" value="KAH6653153.1"/>
    <property type="molecule type" value="Genomic_DNA"/>
</dbReference>
<sequence length="198" mass="23170">MFTCTKGEPRITPTKYMASPLLRISHESRNCTLQYYNTESFTKLVIFDTWKTKRVDEKVMTETAGIIYVNFRQDLMVIADGPFGKTTWLAKSMRDDKFGGSYYRYYAELYQNLREQVRRVAIYLPQVDTSRQVGVLLPLIQQSRNNPQEELRRPQGLFPNVTETLRFIPPKIRKQKHGPTQFNNGEATHGQHGYRSYC</sequence>
<comment type="caution">
    <text evidence="2">The sequence shown here is derived from an EMBL/GenBank/DDBJ whole genome shotgun (WGS) entry which is preliminary data.</text>
</comment>
<dbReference type="RefSeq" id="XP_045957430.1">
    <property type="nucleotide sequence ID" value="XM_046100223.1"/>
</dbReference>
<accession>A0A9P8UIT3</accession>
<feature type="region of interest" description="Disordered" evidence="1">
    <location>
        <begin position="174"/>
        <end position="198"/>
    </location>
</feature>
<proteinExistence type="predicted"/>
<gene>
    <name evidence="2" type="ORF">BKA67DRAFT_536847</name>
</gene>
<dbReference type="AlphaFoldDB" id="A0A9P8UIT3"/>
<dbReference type="GeneID" id="70129115"/>
<reference evidence="2" key="1">
    <citation type="journal article" date="2021" name="Nat. Commun.">
        <title>Genetic determinants of endophytism in the Arabidopsis root mycobiome.</title>
        <authorList>
            <person name="Mesny F."/>
            <person name="Miyauchi S."/>
            <person name="Thiergart T."/>
            <person name="Pickel B."/>
            <person name="Atanasova L."/>
            <person name="Karlsson M."/>
            <person name="Huettel B."/>
            <person name="Barry K.W."/>
            <person name="Haridas S."/>
            <person name="Chen C."/>
            <person name="Bauer D."/>
            <person name="Andreopoulos W."/>
            <person name="Pangilinan J."/>
            <person name="LaButti K."/>
            <person name="Riley R."/>
            <person name="Lipzen A."/>
            <person name="Clum A."/>
            <person name="Drula E."/>
            <person name="Henrissat B."/>
            <person name="Kohler A."/>
            <person name="Grigoriev I.V."/>
            <person name="Martin F.M."/>
            <person name="Hacquard S."/>
        </authorList>
    </citation>
    <scope>NUCLEOTIDE SEQUENCE</scope>
    <source>
        <strain evidence="2">MPI-SDFR-AT-0073</strain>
    </source>
</reference>
<keyword evidence="3" id="KW-1185">Reference proteome</keyword>
<evidence type="ECO:0000256" key="1">
    <source>
        <dbReference type="SAM" id="MobiDB-lite"/>
    </source>
</evidence>
<protein>
    <submittedName>
        <fullName evidence="2">Uncharacterized protein</fullName>
    </submittedName>
</protein>
<dbReference type="Proteomes" id="UP000758603">
    <property type="component" value="Unassembled WGS sequence"/>
</dbReference>
<name>A0A9P8UIT3_9PEZI</name>
<evidence type="ECO:0000313" key="3">
    <source>
        <dbReference type="Proteomes" id="UP000758603"/>
    </source>
</evidence>
<evidence type="ECO:0000313" key="2">
    <source>
        <dbReference type="EMBL" id="KAH6653153.1"/>
    </source>
</evidence>